<dbReference type="GO" id="GO:0003677">
    <property type="term" value="F:DNA binding"/>
    <property type="evidence" value="ECO:0007669"/>
    <property type="project" value="UniProtKB-KW"/>
</dbReference>
<comment type="caution">
    <text evidence="6">The sequence shown here is derived from an EMBL/GenBank/DDBJ whole genome shotgun (WGS) entry which is preliminary data.</text>
</comment>
<dbReference type="Gene3D" id="3.40.190.290">
    <property type="match status" value="1"/>
</dbReference>
<comment type="similarity">
    <text evidence="1">Belongs to the LysR transcriptional regulatory family.</text>
</comment>
<dbReference type="InterPro" id="IPR036388">
    <property type="entry name" value="WH-like_DNA-bd_sf"/>
</dbReference>
<dbReference type="GO" id="GO:0003700">
    <property type="term" value="F:DNA-binding transcription factor activity"/>
    <property type="evidence" value="ECO:0007669"/>
    <property type="project" value="InterPro"/>
</dbReference>
<name>A0A6A8M979_9FIRM</name>
<dbReference type="GO" id="GO:0005829">
    <property type="term" value="C:cytosol"/>
    <property type="evidence" value="ECO:0007669"/>
    <property type="project" value="TreeGrafter"/>
</dbReference>
<dbReference type="PANTHER" id="PTHR30419:SF28">
    <property type="entry name" value="HTH-TYPE TRANSCRIPTIONAL REGULATOR BSDA"/>
    <property type="match status" value="1"/>
</dbReference>
<accession>A0A6A8M979</accession>
<dbReference type="SUPFAM" id="SSF46785">
    <property type="entry name" value="Winged helix' DNA-binding domain"/>
    <property type="match status" value="1"/>
</dbReference>
<dbReference type="InterPro" id="IPR000847">
    <property type="entry name" value="LysR_HTH_N"/>
</dbReference>
<dbReference type="RefSeq" id="WP_154571855.1">
    <property type="nucleotide sequence ID" value="NZ_VUNB01000002.1"/>
</dbReference>
<evidence type="ECO:0000256" key="4">
    <source>
        <dbReference type="ARBA" id="ARBA00023163"/>
    </source>
</evidence>
<dbReference type="Pfam" id="PF00126">
    <property type="entry name" value="HTH_1"/>
    <property type="match status" value="1"/>
</dbReference>
<dbReference type="InterPro" id="IPR005119">
    <property type="entry name" value="LysR_subst-bd"/>
</dbReference>
<evidence type="ECO:0000256" key="1">
    <source>
        <dbReference type="ARBA" id="ARBA00009437"/>
    </source>
</evidence>
<dbReference type="EMBL" id="VUNB01000002">
    <property type="protein sequence ID" value="MST68374.1"/>
    <property type="molecule type" value="Genomic_DNA"/>
</dbReference>
<proteinExistence type="inferred from homology"/>
<evidence type="ECO:0000259" key="5">
    <source>
        <dbReference type="PROSITE" id="PS50931"/>
    </source>
</evidence>
<dbReference type="PROSITE" id="PS50931">
    <property type="entry name" value="HTH_LYSR"/>
    <property type="match status" value="1"/>
</dbReference>
<dbReference type="Pfam" id="PF03466">
    <property type="entry name" value="LysR_substrate"/>
    <property type="match status" value="1"/>
</dbReference>
<evidence type="ECO:0000313" key="6">
    <source>
        <dbReference type="EMBL" id="MST68374.1"/>
    </source>
</evidence>
<dbReference type="SUPFAM" id="SSF53850">
    <property type="entry name" value="Periplasmic binding protein-like II"/>
    <property type="match status" value="1"/>
</dbReference>
<dbReference type="Gene3D" id="1.10.10.10">
    <property type="entry name" value="Winged helix-like DNA-binding domain superfamily/Winged helix DNA-binding domain"/>
    <property type="match status" value="1"/>
</dbReference>
<evidence type="ECO:0000256" key="2">
    <source>
        <dbReference type="ARBA" id="ARBA00023015"/>
    </source>
</evidence>
<organism evidence="6">
    <name type="scientific">Baileyella intestinalis</name>
    <dbReference type="NCBI Taxonomy" id="2606709"/>
    <lineage>
        <taxon>Bacteria</taxon>
        <taxon>Bacillati</taxon>
        <taxon>Bacillota</taxon>
        <taxon>Clostridia</taxon>
        <taxon>Peptostreptococcales</taxon>
        <taxon>Anaerovoracaceae</taxon>
        <taxon>Baileyella</taxon>
    </lineage>
</organism>
<feature type="domain" description="HTH lysR-type" evidence="5">
    <location>
        <begin position="1"/>
        <end position="58"/>
    </location>
</feature>
<protein>
    <submittedName>
        <fullName evidence="6">LysR family transcriptional regulator</fullName>
    </submittedName>
</protein>
<sequence>METEKIRALVAAADTGSLSAAASKLGYSPSGISRMISQLESQTGYPLLVRHHNGVIPSDSCQILLPALRQLLHDEDQILQMSASISGAVVGQITIGTSFPSSYWRLSEYVARFGKLHPGVTIRMKGNYSSALLRELNDHKLDFCLISKREGSHRWIPLFKDEVSALVQSGSSLASMKRIPVTMYETQPFIEIYPGADIDNNRVFEHYGITPNTTYTTYDIRANMAMVSAGLGIGMCNKTDSSETVEGVTLLPLDPPQIIEAGIACLGDLSPAGKAFLEFVLKSWEKEDGVYSQDRGSSSRKK</sequence>
<dbReference type="PANTHER" id="PTHR30419">
    <property type="entry name" value="HTH-TYPE TRANSCRIPTIONAL REGULATOR YBHD"/>
    <property type="match status" value="1"/>
</dbReference>
<dbReference type="CDD" id="cd05466">
    <property type="entry name" value="PBP2_LTTR_substrate"/>
    <property type="match status" value="1"/>
</dbReference>
<dbReference type="InterPro" id="IPR036390">
    <property type="entry name" value="WH_DNA-bd_sf"/>
</dbReference>
<evidence type="ECO:0000256" key="3">
    <source>
        <dbReference type="ARBA" id="ARBA00023125"/>
    </source>
</evidence>
<keyword evidence="4" id="KW-0804">Transcription</keyword>
<reference evidence="6" key="1">
    <citation type="submission" date="2019-09" db="EMBL/GenBank/DDBJ databases">
        <title>In-depth cultivation of the pig gut microbiome towards novel bacterial diversity and tailored functional studies.</title>
        <authorList>
            <person name="Wylensek D."/>
            <person name="Hitch T.C.A."/>
            <person name="Clavel T."/>
        </authorList>
    </citation>
    <scope>NUCLEOTIDE SEQUENCE</scope>
    <source>
        <strain evidence="6">RF-744-FAT-WT-3</strain>
    </source>
</reference>
<gene>
    <name evidence="6" type="ORF">FYJ66_02050</name>
</gene>
<keyword evidence="3" id="KW-0238">DNA-binding</keyword>
<dbReference type="AlphaFoldDB" id="A0A6A8M979"/>
<keyword evidence="2" id="KW-0805">Transcription regulation</keyword>
<dbReference type="InterPro" id="IPR050950">
    <property type="entry name" value="HTH-type_LysR_regulators"/>
</dbReference>